<dbReference type="InterPro" id="IPR021109">
    <property type="entry name" value="Peptidase_aspartic_dom_sf"/>
</dbReference>
<dbReference type="Pfam" id="PF00026">
    <property type="entry name" value="Asp"/>
    <property type="match status" value="1"/>
</dbReference>
<evidence type="ECO:0000256" key="2">
    <source>
        <dbReference type="SAM" id="MobiDB-lite"/>
    </source>
</evidence>
<name>A0A9P7KC80_9AGAR</name>
<keyword evidence="3" id="KW-1133">Transmembrane helix</keyword>
<dbReference type="Proteomes" id="UP000775547">
    <property type="component" value="Unassembled WGS sequence"/>
</dbReference>
<keyword evidence="3" id="KW-0472">Membrane</keyword>
<sequence length="597" mass="64189">MKFRTLLLALGLAAVTTSAYKVSFKQVKHQPRLQQRAEGGNVEDTQISVLAQTGDDKVLDLSTVHDLIYMADRIKITVGGVADYPVQLDTGSSDLWIKGPSSPIPNSKPTDITYNLTYAIGWASGRISYAPVSFANLSIPSQAFLDVDNAQNPALGYGADGIVGLGFTSLSTIDALVNYSSSSTGRSLLYNMFEANPQEPNFLSFALQRSTETDPDDEVQGSFAIGEYEPKYIAVANSTKIPTWPVTSPDRWNVLLDAVIINNLNESIVIPKTTVVGAPKNKAVVLMDSGSSFTYAPKAICDAIYGSISGARFDESIGQWIVPCDHEINMALQIGGQIYPIHPLDITPSGLTATNNTCVGSFVPQIVSVGAGEFDWLIGDNFLRSVYSIYDFGDFDEKGKMGNPYMRLLSIIDPDDASVSFHKARGGTPQSNITYVGLNGISVQPSFNISQDVTASLERISTFLPAMLAVVALNALILIVLAIAGTIIYCRSRRPAATARTPRGRATPMAPTARNSYMPGASRPVSNQGHNYEPVSMAMTEDGFVPPLPAFRANNARGEPQIYDPISMALTEDTFVAPSPAFHKFGGQSGDRPKSIA</sequence>
<feature type="chain" id="PRO_5040383170" description="Peptidase A1 domain-containing protein" evidence="4">
    <location>
        <begin position="20"/>
        <end position="597"/>
    </location>
</feature>
<dbReference type="PANTHER" id="PTHR47966:SF51">
    <property type="entry name" value="BETA-SITE APP-CLEAVING ENZYME, ISOFORM A-RELATED"/>
    <property type="match status" value="1"/>
</dbReference>
<dbReference type="InterPro" id="IPR034164">
    <property type="entry name" value="Pepsin-like_dom"/>
</dbReference>
<dbReference type="InterPro" id="IPR033121">
    <property type="entry name" value="PEPTIDASE_A1"/>
</dbReference>
<accession>A0A9P7KC80</accession>
<feature type="domain" description="Peptidase A1" evidence="5">
    <location>
        <begin position="72"/>
        <end position="404"/>
    </location>
</feature>
<dbReference type="InterPro" id="IPR001461">
    <property type="entry name" value="Aspartic_peptidase_A1"/>
</dbReference>
<keyword evidence="4" id="KW-0732">Signal</keyword>
<comment type="similarity">
    <text evidence="1">Belongs to the peptidase A1 family.</text>
</comment>
<dbReference type="GO" id="GO:0004190">
    <property type="term" value="F:aspartic-type endopeptidase activity"/>
    <property type="evidence" value="ECO:0007669"/>
    <property type="project" value="InterPro"/>
</dbReference>
<feature type="compositionally biased region" description="Low complexity" evidence="2">
    <location>
        <begin position="499"/>
        <end position="514"/>
    </location>
</feature>
<evidence type="ECO:0000256" key="4">
    <source>
        <dbReference type="SAM" id="SignalP"/>
    </source>
</evidence>
<dbReference type="PRINTS" id="PR00792">
    <property type="entry name" value="PEPSIN"/>
</dbReference>
<evidence type="ECO:0000256" key="3">
    <source>
        <dbReference type="SAM" id="Phobius"/>
    </source>
</evidence>
<reference evidence="6" key="1">
    <citation type="submission" date="2020-07" db="EMBL/GenBank/DDBJ databases">
        <authorList>
            <person name="Nieuwenhuis M."/>
            <person name="Van De Peppel L.J.J."/>
        </authorList>
    </citation>
    <scope>NUCLEOTIDE SEQUENCE</scope>
    <source>
        <strain evidence="6">AP01</strain>
        <tissue evidence="6">Mycelium</tissue>
    </source>
</reference>
<evidence type="ECO:0000259" key="5">
    <source>
        <dbReference type="PROSITE" id="PS51767"/>
    </source>
</evidence>
<feature type="signal peptide" evidence="4">
    <location>
        <begin position="1"/>
        <end position="19"/>
    </location>
</feature>
<dbReference type="PROSITE" id="PS51767">
    <property type="entry name" value="PEPTIDASE_A1"/>
    <property type="match status" value="1"/>
</dbReference>
<dbReference type="PANTHER" id="PTHR47966">
    <property type="entry name" value="BETA-SITE APP-CLEAVING ENZYME, ISOFORM A-RELATED"/>
    <property type="match status" value="1"/>
</dbReference>
<protein>
    <recommendedName>
        <fullName evidence="5">Peptidase A1 domain-containing protein</fullName>
    </recommendedName>
</protein>
<reference evidence="6" key="2">
    <citation type="submission" date="2021-10" db="EMBL/GenBank/DDBJ databases">
        <title>Phylogenomics reveals ancestral predisposition of the termite-cultivated fungus Termitomyces towards a domesticated lifestyle.</title>
        <authorList>
            <person name="Auxier B."/>
            <person name="Grum-Grzhimaylo A."/>
            <person name="Cardenas M.E."/>
            <person name="Lodge J.D."/>
            <person name="Laessoe T."/>
            <person name="Pedersen O."/>
            <person name="Smith M.E."/>
            <person name="Kuyper T.W."/>
            <person name="Franco-Molano E.A."/>
            <person name="Baroni T.J."/>
            <person name="Aanen D.K."/>
        </authorList>
    </citation>
    <scope>NUCLEOTIDE SEQUENCE</scope>
    <source>
        <strain evidence="6">AP01</strain>
        <tissue evidence="6">Mycelium</tissue>
    </source>
</reference>
<dbReference type="OrthoDB" id="2747330at2759"/>
<dbReference type="SUPFAM" id="SSF50630">
    <property type="entry name" value="Acid proteases"/>
    <property type="match status" value="1"/>
</dbReference>
<dbReference type="AlphaFoldDB" id="A0A9P7KC80"/>
<proteinExistence type="inferred from homology"/>
<gene>
    <name evidence="6" type="ORF">DXG03_002859</name>
</gene>
<organism evidence="6 7">
    <name type="scientific">Asterophora parasitica</name>
    <dbReference type="NCBI Taxonomy" id="117018"/>
    <lineage>
        <taxon>Eukaryota</taxon>
        <taxon>Fungi</taxon>
        <taxon>Dikarya</taxon>
        <taxon>Basidiomycota</taxon>
        <taxon>Agaricomycotina</taxon>
        <taxon>Agaricomycetes</taxon>
        <taxon>Agaricomycetidae</taxon>
        <taxon>Agaricales</taxon>
        <taxon>Tricholomatineae</taxon>
        <taxon>Lyophyllaceae</taxon>
        <taxon>Asterophora</taxon>
    </lineage>
</organism>
<feature type="transmembrane region" description="Helical" evidence="3">
    <location>
        <begin position="463"/>
        <end position="490"/>
    </location>
</feature>
<evidence type="ECO:0000313" key="6">
    <source>
        <dbReference type="EMBL" id="KAG5646556.1"/>
    </source>
</evidence>
<dbReference type="GO" id="GO:0006508">
    <property type="term" value="P:proteolysis"/>
    <property type="evidence" value="ECO:0007669"/>
    <property type="project" value="InterPro"/>
</dbReference>
<feature type="region of interest" description="Disordered" evidence="2">
    <location>
        <begin position="499"/>
        <end position="525"/>
    </location>
</feature>
<evidence type="ECO:0000256" key="1">
    <source>
        <dbReference type="ARBA" id="ARBA00007447"/>
    </source>
</evidence>
<dbReference type="Gene3D" id="2.40.70.10">
    <property type="entry name" value="Acid Proteases"/>
    <property type="match status" value="2"/>
</dbReference>
<comment type="caution">
    <text evidence="6">The sequence shown here is derived from an EMBL/GenBank/DDBJ whole genome shotgun (WGS) entry which is preliminary data.</text>
</comment>
<dbReference type="CDD" id="cd05471">
    <property type="entry name" value="pepsin_like"/>
    <property type="match status" value="1"/>
</dbReference>
<keyword evidence="3" id="KW-0812">Transmembrane</keyword>
<keyword evidence="7" id="KW-1185">Reference proteome</keyword>
<evidence type="ECO:0000313" key="7">
    <source>
        <dbReference type="Proteomes" id="UP000775547"/>
    </source>
</evidence>
<dbReference type="EMBL" id="JABCKV010000019">
    <property type="protein sequence ID" value="KAG5646556.1"/>
    <property type="molecule type" value="Genomic_DNA"/>
</dbReference>